<comment type="caution">
    <text evidence="1">The sequence shown here is derived from an EMBL/GenBank/DDBJ whole genome shotgun (WGS) entry which is preliminary data.</text>
</comment>
<protein>
    <submittedName>
        <fullName evidence="1">Uncharacterized protein</fullName>
    </submittedName>
</protein>
<evidence type="ECO:0000313" key="1">
    <source>
        <dbReference type="EMBL" id="TNN55359.1"/>
    </source>
</evidence>
<accession>A0A4Z2GPS9</accession>
<reference evidence="1 2" key="1">
    <citation type="submission" date="2019-03" db="EMBL/GenBank/DDBJ databases">
        <title>First draft genome of Liparis tanakae, snailfish: a comprehensive survey of snailfish specific genes.</title>
        <authorList>
            <person name="Kim W."/>
            <person name="Song I."/>
            <person name="Jeong J.-H."/>
            <person name="Kim D."/>
            <person name="Kim S."/>
            <person name="Ryu S."/>
            <person name="Song J.Y."/>
            <person name="Lee S.K."/>
        </authorList>
    </citation>
    <scope>NUCLEOTIDE SEQUENCE [LARGE SCALE GENOMIC DNA]</scope>
    <source>
        <tissue evidence="1">Muscle</tissue>
    </source>
</reference>
<evidence type="ECO:0000313" key="2">
    <source>
        <dbReference type="Proteomes" id="UP000314294"/>
    </source>
</evidence>
<dbReference type="AlphaFoldDB" id="A0A4Z2GPS9"/>
<keyword evidence="2" id="KW-1185">Reference proteome</keyword>
<proteinExistence type="predicted"/>
<name>A0A4Z2GPS9_9TELE</name>
<dbReference type="Proteomes" id="UP000314294">
    <property type="component" value="Unassembled WGS sequence"/>
</dbReference>
<organism evidence="1 2">
    <name type="scientific">Liparis tanakae</name>
    <name type="common">Tanaka's snailfish</name>
    <dbReference type="NCBI Taxonomy" id="230148"/>
    <lineage>
        <taxon>Eukaryota</taxon>
        <taxon>Metazoa</taxon>
        <taxon>Chordata</taxon>
        <taxon>Craniata</taxon>
        <taxon>Vertebrata</taxon>
        <taxon>Euteleostomi</taxon>
        <taxon>Actinopterygii</taxon>
        <taxon>Neopterygii</taxon>
        <taxon>Teleostei</taxon>
        <taxon>Neoteleostei</taxon>
        <taxon>Acanthomorphata</taxon>
        <taxon>Eupercaria</taxon>
        <taxon>Perciformes</taxon>
        <taxon>Cottioidei</taxon>
        <taxon>Cottales</taxon>
        <taxon>Liparidae</taxon>
        <taxon>Liparis</taxon>
    </lineage>
</organism>
<sequence length="129" mass="14949">MHQEQAFSIMGIFIFLPETKRPRKKASRRAPNVFVFVQYSTVRKLSSLLVSQSPKPINSNSKREYVYSSLFSPFSEVEIRLVECVACCTSRLRHYILVERSGGDATPRQRFSLLVHEPPLSDHWPRRPV</sequence>
<dbReference type="EMBL" id="SRLO01000458">
    <property type="protein sequence ID" value="TNN55359.1"/>
    <property type="molecule type" value="Genomic_DNA"/>
</dbReference>
<gene>
    <name evidence="1" type="ORF">EYF80_034432</name>
</gene>